<dbReference type="InterPro" id="IPR027443">
    <property type="entry name" value="IPNS-like_sf"/>
</dbReference>
<feature type="transmembrane region" description="Helical" evidence="4">
    <location>
        <begin position="6"/>
        <end position="24"/>
    </location>
</feature>
<dbReference type="OrthoDB" id="21665at2"/>
<dbReference type="EMBL" id="RJAI01000003">
    <property type="protein sequence ID" value="RNF93635.1"/>
    <property type="molecule type" value="Genomic_DNA"/>
</dbReference>
<keyword evidence="4" id="KW-1133">Transmembrane helix</keyword>
<name>A0A059V1N4_PSEPU</name>
<evidence type="ECO:0000313" key="6">
    <source>
        <dbReference type="EMBL" id="KPM58620.1"/>
    </source>
</evidence>
<reference evidence="6 8" key="1">
    <citation type="submission" date="2015-10" db="EMBL/GenBank/DDBJ databases">
        <title>Pseudomonas putida clinical strains.</title>
        <authorList>
            <person name="Molina L."/>
            <person name="Udaondo Z."/>
        </authorList>
    </citation>
    <scope>NUCLEOTIDE SEQUENCE [LARGE SCALE GENOMIC DNA]</scope>
    <source>
        <strain evidence="6 8">HB13667</strain>
    </source>
</reference>
<dbReference type="InterPro" id="IPR007803">
    <property type="entry name" value="Asp/Arg/Pro-Hydrxlase"/>
</dbReference>
<comment type="similarity">
    <text evidence="1">Belongs to the aspartyl/asparaginyl beta-hydroxylase family.</text>
</comment>
<dbReference type="Pfam" id="PF05118">
    <property type="entry name" value="Asp_Arg_Hydrox"/>
    <property type="match status" value="1"/>
</dbReference>
<feature type="transmembrane region" description="Helical" evidence="4">
    <location>
        <begin position="293"/>
        <end position="310"/>
    </location>
</feature>
<dbReference type="Proteomes" id="UP000050437">
    <property type="component" value="Unassembled WGS sequence"/>
</dbReference>
<evidence type="ECO:0000256" key="1">
    <source>
        <dbReference type="ARBA" id="ARBA00007730"/>
    </source>
</evidence>
<dbReference type="Proteomes" id="UP000278162">
    <property type="component" value="Unassembled WGS sequence"/>
</dbReference>
<reference evidence="7 9" key="2">
    <citation type="submission" date="2018-10" db="EMBL/GenBank/DDBJ databases">
        <title>An outbreak of IMP-63 producing strain in France.</title>
        <authorList>
            <person name="Bour M."/>
            <person name="Liapis E."/>
            <person name="Plesiat P."/>
        </authorList>
    </citation>
    <scope>NUCLEOTIDE SEQUENCE [LARGE SCALE GENOMIC DNA]</scope>
    <source>
        <strain evidence="7 9">12917</strain>
    </source>
</reference>
<comment type="caution">
    <text evidence="7">The sequence shown here is derived from an EMBL/GenBank/DDBJ whole genome shotgun (WGS) entry which is preliminary data.</text>
</comment>
<dbReference type="AlphaFoldDB" id="A0A059V1N4"/>
<keyword evidence="3" id="KW-0560">Oxidoreductase</keyword>
<dbReference type="RefSeq" id="WP_013973745.1">
    <property type="nucleotide sequence ID" value="NZ_CP007620.1"/>
</dbReference>
<dbReference type="GeneID" id="97169487"/>
<dbReference type="KEGG" id="ppud:DW66_4364"/>
<sequence>MTFSFAAKAGVLLVFFGSVLFVHLRGKARLPVLRQFVNHSALFAPYNSLMYLFSGVPSKPYLDRQRFPELDVLKDNWQEIREEAMRLFDEGYIRAAEKDNDAGFGSFFKKGWKRFYLKWYDKPLPSAETLCPRTVELVSSIPNVKGAMFALLPGGSHLNPHRDPFAGSLRYHLGLSTPNSDACRIYVDGEEYAWRDGEDVMFDETYVHWVKNETDVTRVILFCDIERPLSSPLMTRINRKVSAFLGRATAPQNTDDERVGGINQAYAWSKRFSNRISSQVKQFKRANPKAYRVLRPVLAAVVVYLLYHWLF</sequence>
<keyword evidence="4" id="KW-0812">Transmembrane</keyword>
<protein>
    <submittedName>
        <fullName evidence="6">Aspartyl beta-hydroxylase</fullName>
    </submittedName>
    <submittedName>
        <fullName evidence="7">Aspartyl/asparaginyl beta-hydroxylase domain-containing protein</fullName>
    </submittedName>
</protein>
<dbReference type="SUPFAM" id="SSF51197">
    <property type="entry name" value="Clavaminate synthase-like"/>
    <property type="match status" value="1"/>
</dbReference>
<gene>
    <name evidence="7" type="ORF">EFK07_02860</name>
    <name evidence="6" type="ORF">HB13667_27590</name>
</gene>
<evidence type="ECO:0000313" key="9">
    <source>
        <dbReference type="Proteomes" id="UP000278162"/>
    </source>
</evidence>
<feature type="domain" description="Aspartyl/asparaginy/proline hydroxylase" evidence="5">
    <location>
        <begin position="75"/>
        <end position="228"/>
    </location>
</feature>
<evidence type="ECO:0000313" key="8">
    <source>
        <dbReference type="Proteomes" id="UP000050437"/>
    </source>
</evidence>
<dbReference type="PATRIC" id="fig|303.167.peg.4615"/>
<dbReference type="EMBL" id="LKKS01000137">
    <property type="protein sequence ID" value="KPM58620.1"/>
    <property type="molecule type" value="Genomic_DNA"/>
</dbReference>
<accession>A0A059V1N4</accession>
<keyword evidence="2" id="KW-0223">Dioxygenase</keyword>
<keyword evidence="4" id="KW-0472">Membrane</keyword>
<evidence type="ECO:0000256" key="4">
    <source>
        <dbReference type="SAM" id="Phobius"/>
    </source>
</evidence>
<proteinExistence type="inferred from homology"/>
<dbReference type="InterPro" id="IPR051821">
    <property type="entry name" value="Asp/Asn_beta-hydroxylase"/>
</dbReference>
<evidence type="ECO:0000259" key="5">
    <source>
        <dbReference type="Pfam" id="PF05118"/>
    </source>
</evidence>
<dbReference type="PANTHER" id="PTHR46332:SF5">
    <property type="entry name" value="ASPARTATE BETA-HYDROXYLASE DOMAIN CONTAINING 2"/>
    <property type="match status" value="1"/>
</dbReference>
<dbReference type="PANTHER" id="PTHR46332">
    <property type="entry name" value="ASPARTATE BETA-HYDROXYLASE DOMAIN-CONTAINING PROTEIN 2"/>
    <property type="match status" value="1"/>
</dbReference>
<dbReference type="GO" id="GO:0051213">
    <property type="term" value="F:dioxygenase activity"/>
    <property type="evidence" value="ECO:0007669"/>
    <property type="project" value="UniProtKB-KW"/>
</dbReference>
<dbReference type="Gene3D" id="2.60.120.330">
    <property type="entry name" value="B-lactam Antibiotic, Isopenicillin N Synthase, Chain"/>
    <property type="match status" value="1"/>
</dbReference>
<evidence type="ECO:0000256" key="3">
    <source>
        <dbReference type="ARBA" id="ARBA00023002"/>
    </source>
</evidence>
<evidence type="ECO:0000313" key="7">
    <source>
        <dbReference type="EMBL" id="RNF93635.1"/>
    </source>
</evidence>
<evidence type="ECO:0000256" key="2">
    <source>
        <dbReference type="ARBA" id="ARBA00022964"/>
    </source>
</evidence>
<organism evidence="7 9">
    <name type="scientific">Pseudomonas putida</name>
    <name type="common">Arthrobacter siderocapsulatus</name>
    <dbReference type="NCBI Taxonomy" id="303"/>
    <lineage>
        <taxon>Bacteria</taxon>
        <taxon>Pseudomonadati</taxon>
        <taxon>Pseudomonadota</taxon>
        <taxon>Gammaproteobacteria</taxon>
        <taxon>Pseudomonadales</taxon>
        <taxon>Pseudomonadaceae</taxon>
        <taxon>Pseudomonas</taxon>
    </lineage>
</organism>